<evidence type="ECO:0000256" key="12">
    <source>
        <dbReference type="ARBA" id="ARBA00040743"/>
    </source>
</evidence>
<keyword evidence="5 15" id="KW-0812">Transmembrane</keyword>
<comment type="similarity">
    <text evidence="11">Belongs to the PpiD chaperone family.</text>
</comment>
<feature type="transmembrane region" description="Helical" evidence="15">
    <location>
        <begin position="53"/>
        <end position="71"/>
    </location>
</feature>
<keyword evidence="6 15" id="KW-1133">Transmembrane helix</keyword>
<dbReference type="STRING" id="349102.Rsph17025_3102"/>
<evidence type="ECO:0000256" key="9">
    <source>
        <dbReference type="ARBA" id="ARBA00030642"/>
    </source>
</evidence>
<dbReference type="EMBL" id="CP000661">
    <property type="protein sequence ID" value="ABP71986.1"/>
    <property type="molecule type" value="Genomic_DNA"/>
</dbReference>
<evidence type="ECO:0000256" key="2">
    <source>
        <dbReference type="ARBA" id="ARBA00018370"/>
    </source>
</evidence>
<keyword evidence="8" id="KW-0143">Chaperone</keyword>
<dbReference type="GO" id="GO:0003755">
    <property type="term" value="F:peptidyl-prolyl cis-trans isomerase activity"/>
    <property type="evidence" value="ECO:0007669"/>
    <property type="project" value="InterPro"/>
</dbReference>
<evidence type="ECO:0000256" key="4">
    <source>
        <dbReference type="ARBA" id="ARBA00022519"/>
    </source>
</evidence>
<dbReference type="AlphaFoldDB" id="A4WX72"/>
<comment type="subcellular location">
    <subcellularLocation>
        <location evidence="1">Cell inner membrane</location>
        <topology evidence="1">Single-pass type II membrane protein</topology>
        <orientation evidence="1">Periplasmic side</orientation>
    </subcellularLocation>
</comment>
<evidence type="ECO:0000256" key="13">
    <source>
        <dbReference type="ARBA" id="ARBA00042775"/>
    </source>
</evidence>
<evidence type="ECO:0000256" key="11">
    <source>
        <dbReference type="ARBA" id="ARBA00038408"/>
    </source>
</evidence>
<evidence type="ECO:0000256" key="8">
    <source>
        <dbReference type="ARBA" id="ARBA00023186"/>
    </source>
</evidence>
<name>A4WX72_CERS5</name>
<evidence type="ECO:0000256" key="7">
    <source>
        <dbReference type="ARBA" id="ARBA00023136"/>
    </source>
</evidence>
<keyword evidence="3" id="KW-1003">Cell membrane</keyword>
<evidence type="ECO:0000256" key="6">
    <source>
        <dbReference type="ARBA" id="ARBA00022989"/>
    </source>
</evidence>
<dbReference type="Pfam" id="PF13624">
    <property type="entry name" value="SurA_N_3"/>
    <property type="match status" value="1"/>
</dbReference>
<dbReference type="eggNOG" id="COG0760">
    <property type="taxonomic scope" value="Bacteria"/>
</dbReference>
<dbReference type="SUPFAM" id="SSF109998">
    <property type="entry name" value="Triger factor/SurA peptide-binding domain-like"/>
    <property type="match status" value="1"/>
</dbReference>
<reference evidence="17" key="1">
    <citation type="submission" date="2007-04" db="EMBL/GenBank/DDBJ databases">
        <title>Complete sequence of chromosome of Rhodobacter sphaeroides ATCC 17025.</title>
        <authorList>
            <consortium name="US DOE Joint Genome Institute"/>
            <person name="Copeland A."/>
            <person name="Lucas S."/>
            <person name="Lapidus A."/>
            <person name="Barry K."/>
            <person name="Detter J.C."/>
            <person name="Glavina del Rio T."/>
            <person name="Hammon N."/>
            <person name="Israni S."/>
            <person name="Dalin E."/>
            <person name="Tice H."/>
            <person name="Pitluck S."/>
            <person name="Chertkov O."/>
            <person name="Brettin T."/>
            <person name="Bruce D."/>
            <person name="Han C."/>
            <person name="Schmutz J."/>
            <person name="Larimer F."/>
            <person name="Land M."/>
            <person name="Hauser L."/>
            <person name="Kyrpides N."/>
            <person name="Kim E."/>
            <person name="Richardson P."/>
            <person name="Mackenzie C."/>
            <person name="Choudhary M."/>
            <person name="Donohue T.J."/>
            <person name="Kaplan S."/>
        </authorList>
    </citation>
    <scope>NUCLEOTIDE SEQUENCE [LARGE SCALE GENOMIC DNA]</scope>
    <source>
        <strain evidence="17">ATCC 17025</strain>
    </source>
</reference>
<keyword evidence="7 15" id="KW-0472">Membrane</keyword>
<dbReference type="InterPro" id="IPR027304">
    <property type="entry name" value="Trigger_fact/SurA_dom_sf"/>
</dbReference>
<keyword evidence="4" id="KW-0997">Cell inner membrane</keyword>
<proteinExistence type="inferred from homology"/>
<dbReference type="PANTHER" id="PTHR47529:SF1">
    <property type="entry name" value="PERIPLASMIC CHAPERONE PPID"/>
    <property type="match status" value="1"/>
</dbReference>
<dbReference type="HOGENOM" id="CLU_023843_2_1_5"/>
<sequence length="655" mass="70174" precursor="true">MKRLARARLMRPSAPCPGAAQALDSRNRPNRKNAMSRLTSIEHHKPKKKGTQIVFWGLVALMAVGLGGFGVTNFGGGLSTVGSVGDRDITTADYARALQQEMRALGAQINQPVTMEMARAFGLDQQVRRRLVTQAALSNEADRVGLSVGDARVAEEITGSDSFHGPSGQFDRETYRLVLRQNNLSESEFENGLREDISRSLLQGAVGGGFVAPAALVDTLHAYIAERRSFSLLRVQEANLGAPLPEPTEDELQAWYEAHPADFTAPERKRITYAALLPQEVAPTLPVDEEALRRLYDQRLGEFVQPERRLVERLAFSTPEAAAEARARIDEGTPFETLVSERGLELIDIDMGDVTRDELGAAAEAVFALTEPGIAGPVETGLGPALFRVNGVIAAQETPFEAVRDDLLAEYQQDAAARAISGRRDQIDDLLAAGATLEELGTEAGMKIATVDYAPGLDSDIAGYEAFRTAADALQPDDFPETVQLNDGGLLAMRLDEVVPPQLKPFEEVRDEVAEAVRADALDKALAARAAEIATAAEEGTDLGSFGPVEDLGPMTRDGFVENVPETLVTTAFGMEEGALRAIDGPGFAGVLRLDTVEPAAGDDEAARALKASLSAQIEQALSQDALALFSNSLMQEAGITLNDAAISAVQAQFQ</sequence>
<dbReference type="Gene3D" id="1.10.4030.10">
    <property type="entry name" value="Porin chaperone SurA, peptide-binding domain"/>
    <property type="match status" value="1"/>
</dbReference>
<dbReference type="Pfam" id="PF13145">
    <property type="entry name" value="Rotamase_2"/>
    <property type="match status" value="2"/>
</dbReference>
<organism evidence="17">
    <name type="scientific">Cereibacter sphaeroides (strain ATCC 17025 / ATH 2.4.3)</name>
    <name type="common">Rhodobacter sphaeroides</name>
    <dbReference type="NCBI Taxonomy" id="349102"/>
    <lineage>
        <taxon>Bacteria</taxon>
        <taxon>Pseudomonadati</taxon>
        <taxon>Pseudomonadota</taxon>
        <taxon>Alphaproteobacteria</taxon>
        <taxon>Rhodobacterales</taxon>
        <taxon>Paracoccaceae</taxon>
        <taxon>Cereibacter</taxon>
    </lineage>
</organism>
<dbReference type="KEGG" id="rsq:Rsph17025_3102"/>
<dbReference type="SUPFAM" id="SSF54534">
    <property type="entry name" value="FKBP-like"/>
    <property type="match status" value="1"/>
</dbReference>
<dbReference type="GO" id="GO:0005886">
    <property type="term" value="C:plasma membrane"/>
    <property type="evidence" value="ECO:0007669"/>
    <property type="project" value="UniProtKB-SubCell"/>
</dbReference>
<evidence type="ECO:0000313" key="17">
    <source>
        <dbReference type="EMBL" id="ABP71986.1"/>
    </source>
</evidence>
<evidence type="ECO:0000256" key="1">
    <source>
        <dbReference type="ARBA" id="ARBA00004382"/>
    </source>
</evidence>
<dbReference type="InterPro" id="IPR052029">
    <property type="entry name" value="PpiD_chaperone"/>
</dbReference>
<evidence type="ECO:0000256" key="10">
    <source>
        <dbReference type="ARBA" id="ARBA00031484"/>
    </source>
</evidence>
<protein>
    <recommendedName>
        <fullName evidence="2">Parvulin-like PPIase</fullName>
    </recommendedName>
    <alternativeName>
        <fullName evidence="9">Peptidyl-prolyl cis-trans isomerase plp</fullName>
    </alternativeName>
    <alternativeName>
        <fullName evidence="12">Periplasmic chaperone PpiD</fullName>
    </alternativeName>
    <alternativeName>
        <fullName evidence="13">Periplasmic folding chaperone</fullName>
    </alternativeName>
    <alternativeName>
        <fullName evidence="10">Rotamase plp</fullName>
    </alternativeName>
</protein>
<gene>
    <name evidence="17" type="ordered locus">Rsph17025_3102</name>
</gene>
<dbReference type="Gene3D" id="3.10.50.40">
    <property type="match status" value="1"/>
</dbReference>
<dbReference type="InterPro" id="IPR000297">
    <property type="entry name" value="PPIase_PpiC"/>
</dbReference>
<dbReference type="PANTHER" id="PTHR47529">
    <property type="entry name" value="PEPTIDYL-PROLYL CIS-TRANS ISOMERASE D"/>
    <property type="match status" value="1"/>
</dbReference>
<feature type="domain" description="PpiC" evidence="16">
    <location>
        <begin position="423"/>
        <end position="511"/>
    </location>
</feature>
<feature type="region of interest" description="Disordered" evidence="14">
    <location>
        <begin position="1"/>
        <end position="31"/>
    </location>
</feature>
<dbReference type="InterPro" id="IPR046357">
    <property type="entry name" value="PPIase_dom_sf"/>
</dbReference>
<evidence type="ECO:0000259" key="16">
    <source>
        <dbReference type="Pfam" id="PF13145"/>
    </source>
</evidence>
<feature type="domain" description="PpiC" evidence="16">
    <location>
        <begin position="287"/>
        <end position="405"/>
    </location>
</feature>
<evidence type="ECO:0000256" key="3">
    <source>
        <dbReference type="ARBA" id="ARBA00022475"/>
    </source>
</evidence>
<evidence type="ECO:0000256" key="5">
    <source>
        <dbReference type="ARBA" id="ARBA00022692"/>
    </source>
</evidence>
<evidence type="ECO:0000256" key="14">
    <source>
        <dbReference type="SAM" id="MobiDB-lite"/>
    </source>
</evidence>
<accession>A4WX72</accession>
<evidence type="ECO:0000256" key="15">
    <source>
        <dbReference type="SAM" id="Phobius"/>
    </source>
</evidence>